<dbReference type="PhylomeDB" id="A0A0G4H4W9"/>
<gene>
    <name evidence="1" type="ORF">Vbra_1918</name>
</gene>
<proteinExistence type="predicted"/>
<name>A0A0G4H4W9_VITBC</name>
<keyword evidence="2" id="KW-1185">Reference proteome</keyword>
<organism evidence="1 2">
    <name type="scientific">Vitrella brassicaformis (strain CCMP3155)</name>
    <dbReference type="NCBI Taxonomy" id="1169540"/>
    <lineage>
        <taxon>Eukaryota</taxon>
        <taxon>Sar</taxon>
        <taxon>Alveolata</taxon>
        <taxon>Colpodellida</taxon>
        <taxon>Vitrellaceae</taxon>
        <taxon>Vitrella</taxon>
    </lineage>
</organism>
<reference evidence="1 2" key="1">
    <citation type="submission" date="2014-11" db="EMBL/GenBank/DDBJ databases">
        <authorList>
            <person name="Zhu J."/>
            <person name="Qi W."/>
            <person name="Song R."/>
        </authorList>
    </citation>
    <scope>NUCLEOTIDE SEQUENCE [LARGE SCALE GENOMIC DNA]</scope>
</reference>
<dbReference type="Proteomes" id="UP000041254">
    <property type="component" value="Unassembled WGS sequence"/>
</dbReference>
<dbReference type="Gene3D" id="3.10.50.40">
    <property type="match status" value="1"/>
</dbReference>
<dbReference type="GO" id="GO:0003755">
    <property type="term" value="F:peptidyl-prolyl cis-trans isomerase activity"/>
    <property type="evidence" value="ECO:0007669"/>
    <property type="project" value="InterPro"/>
</dbReference>
<protein>
    <submittedName>
        <fullName evidence="1">Uncharacterized protein</fullName>
    </submittedName>
</protein>
<dbReference type="EMBL" id="CDMY01001000">
    <property type="protein sequence ID" value="CEM38840.1"/>
    <property type="molecule type" value="Genomic_DNA"/>
</dbReference>
<evidence type="ECO:0000313" key="2">
    <source>
        <dbReference type="Proteomes" id="UP000041254"/>
    </source>
</evidence>
<dbReference type="InParanoid" id="A0A0G4H4W9"/>
<dbReference type="VEuPathDB" id="CryptoDB:Vbra_1918"/>
<sequence>MVTNSQTDGSESDVCMLDGYVTQHPSNTPTSDDCFTLSPSSGARYRTTTEGCGTSPTLSQTVQYDARVWRDAFDGTQTILDAHGAESRVADFTQEWLREALLSMRTGEIRRIITPGFAFAHIRLIHIVDSGHEGFVRHRSGAYHRVVQRGTGNGPTLNDTVRYDIASWRDGFDTDTDFEQRGVVRRVTDMGEWLRERIMAMREGETRRIILPEKGYVELRLASIMRGRPLIPMSPWPTHPHPHNMAHRHKHRPGALHQTIREGSPSGRTPTSIDQTVVYDYTTVGHGIGGRQQRLGEIRQLSDLHEWLREAMMAMREGEVRRIMLPCCSCEGGGTAAPYVELHLISIL</sequence>
<dbReference type="AlphaFoldDB" id="A0A0G4H4W9"/>
<accession>A0A0G4H4W9</accession>
<dbReference type="InterPro" id="IPR046357">
    <property type="entry name" value="PPIase_dom_sf"/>
</dbReference>
<evidence type="ECO:0000313" key="1">
    <source>
        <dbReference type="EMBL" id="CEM38840.1"/>
    </source>
</evidence>